<protein>
    <submittedName>
        <fullName evidence="2">Uncharacterized protein</fullName>
    </submittedName>
</protein>
<dbReference type="AlphaFoldDB" id="E9DI46"/>
<dbReference type="HOGENOM" id="CLU_1094181_0_0_1"/>
<evidence type="ECO:0000256" key="1">
    <source>
        <dbReference type="SAM" id="MobiDB-lite"/>
    </source>
</evidence>
<dbReference type="Proteomes" id="UP000002497">
    <property type="component" value="Unassembled WGS sequence"/>
</dbReference>
<evidence type="ECO:0000313" key="2">
    <source>
        <dbReference type="EMBL" id="EFW13842.1"/>
    </source>
</evidence>
<gene>
    <name evidence="2" type="ORF">CPSG_09495</name>
</gene>
<dbReference type="EMBL" id="GL636510">
    <property type="protein sequence ID" value="EFW13842.1"/>
    <property type="molecule type" value="Genomic_DNA"/>
</dbReference>
<proteinExistence type="predicted"/>
<reference evidence="3" key="2">
    <citation type="submission" date="2010-03" db="EMBL/GenBank/DDBJ databases">
        <title>The genome sequence of Coccidioides posadasii strain Silveira.</title>
        <authorList>
            <consortium name="The Broad Institute Genome Sequencing Center for Infectious Disease"/>
            <person name="Neafsey D."/>
            <person name="Orbach M."/>
            <person name="Henn M.R."/>
            <person name="Cole G.T."/>
            <person name="Galgiani J."/>
            <person name="Gardner M.J."/>
            <person name="Kirkland T.N."/>
            <person name="Taylor J.W."/>
            <person name="Young S.K."/>
            <person name="Zeng Q."/>
            <person name="Koehrsen M."/>
            <person name="Alvarado L."/>
            <person name="Berlin A."/>
            <person name="Borenstein D."/>
            <person name="Chapman S.B."/>
            <person name="Chen Z."/>
            <person name="Engels R."/>
            <person name="Freedman E."/>
            <person name="Gellesch M."/>
            <person name="Goldberg J."/>
            <person name="Griggs A."/>
            <person name="Gujja S."/>
            <person name="Heilman E."/>
            <person name="Heiman D."/>
            <person name="Howarth C."/>
            <person name="Jen D."/>
            <person name="Larson L."/>
            <person name="Mehta T."/>
            <person name="Neiman D."/>
            <person name="Park D."/>
            <person name="Pearson M."/>
            <person name="Richards J."/>
            <person name="Roberts A."/>
            <person name="Saif S."/>
            <person name="Shea T."/>
            <person name="Shenoy N."/>
            <person name="Sisk P."/>
            <person name="Stolte C."/>
            <person name="Sykes S."/>
            <person name="Walk T."/>
            <person name="White J."/>
            <person name="Yandava C."/>
            <person name="Haas B."/>
            <person name="Nusbaum C."/>
            <person name="Birren B."/>
        </authorList>
    </citation>
    <scope>NUCLEOTIDE SEQUENCE [LARGE SCALE GENOMIC DNA]</scope>
    <source>
        <strain evidence="3">RMSCC 757 / Silveira</strain>
    </source>
</reference>
<organism evidence="3">
    <name type="scientific">Coccidioides posadasii (strain RMSCC 757 / Silveira)</name>
    <name type="common">Valley fever fungus</name>
    <dbReference type="NCBI Taxonomy" id="443226"/>
    <lineage>
        <taxon>Eukaryota</taxon>
        <taxon>Fungi</taxon>
        <taxon>Dikarya</taxon>
        <taxon>Ascomycota</taxon>
        <taxon>Pezizomycotina</taxon>
        <taxon>Eurotiomycetes</taxon>
        <taxon>Eurotiomycetidae</taxon>
        <taxon>Onygenales</taxon>
        <taxon>Onygenaceae</taxon>
        <taxon>Coccidioides</taxon>
    </lineage>
</organism>
<sequence>MAEGTEEVEWPTKRKAPPFANKIFPIRAIRAHISRVLFTIKSGNVHVIPPFTFNGLDNGYSEQERAQSRGRDTYLMLHASSTILFGKQAMSGVKNDEMFGLKSYSTTGPSILYNQEGEDGLKGVLNPSTPTGIGAYLTLYHGVDGMGFSKKIFQEPLSEVKMIRISQRLLPVKQVTPRTTSKSEASLKIPKQGGRMKHEALTAHGKSKTPPPPPNSRIPRARLIGLEGAEDVPTIQLGKFPGVELPQGVTDTSA</sequence>
<name>E9DI46_COCPS</name>
<keyword evidence="3" id="KW-1185">Reference proteome</keyword>
<dbReference type="VEuPathDB" id="FungiDB:CPSG_09495"/>
<accession>E9DI46</accession>
<evidence type="ECO:0000313" key="3">
    <source>
        <dbReference type="Proteomes" id="UP000002497"/>
    </source>
</evidence>
<reference evidence="3" key="1">
    <citation type="journal article" date="2010" name="Genome Res.">
        <title>Population genomic sequencing of Coccidioides fungi reveals recent hybridization and transposon control.</title>
        <authorList>
            <person name="Neafsey D.E."/>
            <person name="Barker B.M."/>
            <person name="Sharpton T.J."/>
            <person name="Stajich J.E."/>
            <person name="Park D.J."/>
            <person name="Whiston E."/>
            <person name="Hung C.-Y."/>
            <person name="McMahan C."/>
            <person name="White J."/>
            <person name="Sykes S."/>
            <person name="Heiman D."/>
            <person name="Young S."/>
            <person name="Zeng Q."/>
            <person name="Abouelleil A."/>
            <person name="Aftuck L."/>
            <person name="Bessette D."/>
            <person name="Brown A."/>
            <person name="FitzGerald M."/>
            <person name="Lui A."/>
            <person name="Macdonald J.P."/>
            <person name="Priest M."/>
            <person name="Orbach M.J."/>
            <person name="Galgiani J.N."/>
            <person name="Kirkland T.N."/>
            <person name="Cole G.T."/>
            <person name="Birren B.W."/>
            <person name="Henn M.R."/>
            <person name="Taylor J.W."/>
            <person name="Rounsley S.D."/>
        </authorList>
    </citation>
    <scope>NUCLEOTIDE SEQUENCE [LARGE SCALE GENOMIC DNA]</scope>
    <source>
        <strain evidence="3">RMSCC 757 / Silveira</strain>
    </source>
</reference>
<feature type="region of interest" description="Disordered" evidence="1">
    <location>
        <begin position="176"/>
        <end position="197"/>
    </location>
</feature>